<comment type="similarity">
    <text evidence="2 8">Belongs to the prokaryotic riboflavin transporter (P-RFT) (TC 2.A.87) family.</text>
</comment>
<gene>
    <name evidence="10" type="ORF">GLW04_14745</name>
</gene>
<dbReference type="PANTHER" id="PTHR38438">
    <property type="entry name" value="RIBOFLAVIN TRANSPORTER RIBU"/>
    <property type="match status" value="1"/>
</dbReference>
<dbReference type="EMBL" id="WMET01000003">
    <property type="protein sequence ID" value="MYL21159.1"/>
    <property type="molecule type" value="Genomic_DNA"/>
</dbReference>
<evidence type="ECO:0000256" key="2">
    <source>
        <dbReference type="ARBA" id="ARBA00005540"/>
    </source>
</evidence>
<evidence type="ECO:0000256" key="6">
    <source>
        <dbReference type="ARBA" id="ARBA00022989"/>
    </source>
</evidence>
<comment type="caution">
    <text evidence="10">The sequence shown here is derived from an EMBL/GenBank/DDBJ whole genome shotgun (WGS) entry which is preliminary data.</text>
</comment>
<evidence type="ECO:0000256" key="4">
    <source>
        <dbReference type="ARBA" id="ARBA00022475"/>
    </source>
</evidence>
<keyword evidence="4 8" id="KW-1003">Cell membrane</keyword>
<evidence type="ECO:0000256" key="1">
    <source>
        <dbReference type="ARBA" id="ARBA00004651"/>
    </source>
</evidence>
<dbReference type="InterPro" id="IPR025720">
    <property type="entry name" value="RibU"/>
</dbReference>
<feature type="transmembrane region" description="Helical" evidence="9">
    <location>
        <begin position="87"/>
        <end position="106"/>
    </location>
</feature>
<comment type="subcellular location">
    <subcellularLocation>
        <location evidence="1">Cell membrane</location>
        <topology evidence="1">Multi-pass membrane protein</topology>
    </subcellularLocation>
</comment>
<organism evidence="10 11">
    <name type="scientific">Halobacillus litoralis</name>
    <dbReference type="NCBI Taxonomy" id="45668"/>
    <lineage>
        <taxon>Bacteria</taxon>
        <taxon>Bacillati</taxon>
        <taxon>Bacillota</taxon>
        <taxon>Bacilli</taxon>
        <taxon>Bacillales</taxon>
        <taxon>Bacillaceae</taxon>
        <taxon>Halobacillus</taxon>
    </lineage>
</organism>
<accession>A0A845DWH6</accession>
<dbReference type="Proteomes" id="UP000460949">
    <property type="component" value="Unassembled WGS sequence"/>
</dbReference>
<evidence type="ECO:0000256" key="8">
    <source>
        <dbReference type="PIRNR" id="PIRNR037778"/>
    </source>
</evidence>
<keyword evidence="5 9" id="KW-0812">Transmembrane</keyword>
<dbReference type="GO" id="GO:0005886">
    <property type="term" value="C:plasma membrane"/>
    <property type="evidence" value="ECO:0007669"/>
    <property type="project" value="UniProtKB-SubCell"/>
</dbReference>
<dbReference type="Pfam" id="PF12822">
    <property type="entry name" value="ECF_trnsprt"/>
    <property type="match status" value="1"/>
</dbReference>
<evidence type="ECO:0000256" key="9">
    <source>
        <dbReference type="SAM" id="Phobius"/>
    </source>
</evidence>
<evidence type="ECO:0000313" key="11">
    <source>
        <dbReference type="Proteomes" id="UP000460949"/>
    </source>
</evidence>
<reference evidence="10 11" key="1">
    <citation type="submission" date="2019-11" db="EMBL/GenBank/DDBJ databases">
        <title>Genome sequences of 17 halophilic strains isolated from different environments.</title>
        <authorList>
            <person name="Furrow R.E."/>
        </authorList>
    </citation>
    <scope>NUCLEOTIDE SEQUENCE [LARGE SCALE GENOMIC DNA]</scope>
    <source>
        <strain evidence="10 11">22511_23_Filter</strain>
    </source>
</reference>
<evidence type="ECO:0000256" key="7">
    <source>
        <dbReference type="ARBA" id="ARBA00023136"/>
    </source>
</evidence>
<dbReference type="GO" id="GO:0032217">
    <property type="term" value="F:riboflavin transmembrane transporter activity"/>
    <property type="evidence" value="ECO:0007669"/>
    <property type="project" value="UniProtKB-UniRule"/>
</dbReference>
<dbReference type="PANTHER" id="PTHR38438:SF1">
    <property type="entry name" value="RIBOFLAVIN TRANSPORTER RIBU"/>
    <property type="match status" value="1"/>
</dbReference>
<dbReference type="Gene3D" id="1.10.1760.20">
    <property type="match status" value="1"/>
</dbReference>
<feature type="transmembrane region" description="Helical" evidence="9">
    <location>
        <begin position="50"/>
        <end position="67"/>
    </location>
</feature>
<sequence length="200" mass="21808">MMNRNPAQSSKKLFTLITIALFGTISMVLMLLNFPLPLLPSYLKVDFSDVPALLAGIMFTPAAGILVEALKNGLYFIYTGAGDPVGVVANFAAGILFILPVTMIYHRFKSVKSLVSGLVTSSLVMAFGMGVLNYFVILPAYSWFMGWETMSAQVKWITIVAGILPFNALKGIIVSALFTLLFVRMKPWIEQKSPRSSSAA</sequence>
<dbReference type="PIRSF" id="PIRSF037778">
    <property type="entry name" value="UCP037778_transp_RibU"/>
    <property type="match status" value="1"/>
</dbReference>
<feature type="transmembrane region" description="Helical" evidence="9">
    <location>
        <begin position="156"/>
        <end position="183"/>
    </location>
</feature>
<evidence type="ECO:0000256" key="5">
    <source>
        <dbReference type="ARBA" id="ARBA00022692"/>
    </source>
</evidence>
<evidence type="ECO:0000256" key="3">
    <source>
        <dbReference type="ARBA" id="ARBA00022448"/>
    </source>
</evidence>
<dbReference type="OrthoDB" id="9809216at2"/>
<comment type="function">
    <text evidence="8">Probably a riboflavin-binding protein that interacts with the energy-coupling factor (ECF) ABC-transporter complex.</text>
</comment>
<protein>
    <recommendedName>
        <fullName evidence="8">Riboflavin transporter</fullName>
    </recommendedName>
</protein>
<dbReference type="InterPro" id="IPR024529">
    <property type="entry name" value="ECF_trnsprt_substrate-spec"/>
</dbReference>
<keyword evidence="3 8" id="KW-0813">Transport</keyword>
<proteinExistence type="inferred from homology"/>
<dbReference type="RefSeq" id="WP_160838570.1">
    <property type="nucleotide sequence ID" value="NZ_WMET01000003.1"/>
</dbReference>
<keyword evidence="7 8" id="KW-0472">Membrane</keyword>
<keyword evidence="6 9" id="KW-1133">Transmembrane helix</keyword>
<feature type="transmembrane region" description="Helical" evidence="9">
    <location>
        <begin position="13"/>
        <end position="38"/>
    </location>
</feature>
<name>A0A845DWH6_9BACI</name>
<dbReference type="AlphaFoldDB" id="A0A845DWH6"/>
<evidence type="ECO:0000313" key="10">
    <source>
        <dbReference type="EMBL" id="MYL21159.1"/>
    </source>
</evidence>
<feature type="transmembrane region" description="Helical" evidence="9">
    <location>
        <begin position="118"/>
        <end position="144"/>
    </location>
</feature>